<accession>A0ABM7LEG3</accession>
<dbReference type="Proteomes" id="UP001064896">
    <property type="component" value="Chromosome"/>
</dbReference>
<protein>
    <submittedName>
        <fullName evidence="1">Uncharacterized protein</fullName>
    </submittedName>
</protein>
<dbReference type="EMBL" id="AP023081">
    <property type="protein sequence ID" value="BCD88033.1"/>
    <property type="molecule type" value="Genomic_DNA"/>
</dbReference>
<organism evidence="1 2">
    <name type="scientific">Pseudomonas solani</name>
    <dbReference type="NCBI Taxonomy" id="2731552"/>
    <lineage>
        <taxon>Bacteria</taxon>
        <taxon>Pseudomonadati</taxon>
        <taxon>Pseudomonadota</taxon>
        <taxon>Gammaproteobacteria</taxon>
        <taxon>Pseudomonadales</taxon>
        <taxon>Pseudomonadaceae</taxon>
        <taxon>Pseudomonas</taxon>
    </lineage>
</organism>
<proteinExistence type="predicted"/>
<evidence type="ECO:0000313" key="1">
    <source>
        <dbReference type="EMBL" id="BCD88033.1"/>
    </source>
</evidence>
<gene>
    <name evidence="1" type="ORF">PSm6_44400</name>
</gene>
<reference evidence="1" key="1">
    <citation type="submission" date="2020-05" db="EMBL/GenBank/DDBJ databases">
        <title>Complete genome sequence of Pseudomonas sp. Sm006.</title>
        <authorList>
            <person name="Takeuchi K."/>
            <person name="Someya N."/>
        </authorList>
    </citation>
    <scope>NUCLEOTIDE SEQUENCE</scope>
    <source>
        <strain evidence="1">Sm006</strain>
    </source>
</reference>
<sequence length="80" mass="9249">MDKRDLEALAAARRKRESRIERNLRNEYLQGRGPEGLELMKDGSWSACCRRCEQPYEWPAMAGEYSEEGNYCGGSEWCTP</sequence>
<keyword evidence="2" id="KW-1185">Reference proteome</keyword>
<dbReference type="RefSeq" id="WP_265168227.1">
    <property type="nucleotide sequence ID" value="NZ_AP023081.1"/>
</dbReference>
<name>A0ABM7LEG3_9PSED</name>
<evidence type="ECO:0000313" key="2">
    <source>
        <dbReference type="Proteomes" id="UP001064896"/>
    </source>
</evidence>